<dbReference type="GO" id="GO:0050515">
    <property type="term" value="F:4-(cytidine 5'-diphospho)-2-C-methyl-D-erythritol kinase activity"/>
    <property type="evidence" value="ECO:0007669"/>
    <property type="project" value="UniProtKB-EC"/>
</dbReference>
<feature type="domain" description="GHMP kinase C-terminal" evidence="9">
    <location>
        <begin position="217"/>
        <end position="274"/>
    </location>
</feature>
<evidence type="ECO:0000256" key="5">
    <source>
        <dbReference type="ARBA" id="ARBA00022777"/>
    </source>
</evidence>
<reference evidence="10" key="1">
    <citation type="submission" date="2020-05" db="EMBL/GenBank/DDBJ databases">
        <authorList>
            <person name="Chiriac C."/>
            <person name="Salcher M."/>
            <person name="Ghai R."/>
            <person name="Kavagutti S V."/>
        </authorList>
    </citation>
    <scope>NUCLEOTIDE SEQUENCE</scope>
</reference>
<evidence type="ECO:0000256" key="7">
    <source>
        <dbReference type="ARBA" id="ARBA00032554"/>
    </source>
</evidence>
<dbReference type="PANTHER" id="PTHR43527:SF2">
    <property type="entry name" value="4-DIPHOSPHOCYTIDYL-2-C-METHYL-D-ERYTHRITOL KINASE, CHLOROPLASTIC"/>
    <property type="match status" value="1"/>
</dbReference>
<dbReference type="EC" id="2.7.1.148" evidence="2"/>
<dbReference type="InterPro" id="IPR006204">
    <property type="entry name" value="GHMP_kinase_N_dom"/>
</dbReference>
<keyword evidence="3" id="KW-0808">Transferase</keyword>
<dbReference type="Pfam" id="PF08544">
    <property type="entry name" value="GHMP_kinases_C"/>
    <property type="match status" value="1"/>
</dbReference>
<dbReference type="EMBL" id="CAESAO010000223">
    <property type="protein sequence ID" value="CAB4347474.1"/>
    <property type="molecule type" value="Genomic_DNA"/>
</dbReference>
<dbReference type="PIRSF" id="PIRSF010376">
    <property type="entry name" value="IspE"/>
    <property type="match status" value="1"/>
</dbReference>
<dbReference type="InterPro" id="IPR004424">
    <property type="entry name" value="IspE"/>
</dbReference>
<accession>A0A6J5ZXW2</accession>
<dbReference type="SUPFAM" id="SSF55060">
    <property type="entry name" value="GHMP Kinase, C-terminal domain"/>
    <property type="match status" value="1"/>
</dbReference>
<keyword evidence="4" id="KW-0547">Nucleotide-binding</keyword>
<dbReference type="HAMAP" id="MF_00061">
    <property type="entry name" value="IspE"/>
    <property type="match status" value="1"/>
</dbReference>
<comment type="similarity">
    <text evidence="1">Belongs to the GHMP kinase family. IspE subfamily.</text>
</comment>
<dbReference type="InterPro" id="IPR036554">
    <property type="entry name" value="GHMP_kinase_C_sf"/>
</dbReference>
<name>A0A6J5ZXW2_9ZZZZ</name>
<evidence type="ECO:0000256" key="2">
    <source>
        <dbReference type="ARBA" id="ARBA00012052"/>
    </source>
</evidence>
<dbReference type="GO" id="GO:0005524">
    <property type="term" value="F:ATP binding"/>
    <property type="evidence" value="ECO:0007669"/>
    <property type="project" value="UniProtKB-KW"/>
</dbReference>
<gene>
    <name evidence="10" type="ORF">UFOPK3522_01702</name>
</gene>
<dbReference type="GO" id="GO:0016114">
    <property type="term" value="P:terpenoid biosynthetic process"/>
    <property type="evidence" value="ECO:0007669"/>
    <property type="project" value="InterPro"/>
</dbReference>
<proteinExistence type="inferred from homology"/>
<evidence type="ECO:0000256" key="6">
    <source>
        <dbReference type="ARBA" id="ARBA00022840"/>
    </source>
</evidence>
<evidence type="ECO:0000259" key="9">
    <source>
        <dbReference type="Pfam" id="PF08544"/>
    </source>
</evidence>
<evidence type="ECO:0000256" key="3">
    <source>
        <dbReference type="ARBA" id="ARBA00022679"/>
    </source>
</evidence>
<protein>
    <recommendedName>
        <fullName evidence="2">4-(cytidine 5'-diphospho)-2-C-methyl-D-erythritol kinase</fullName>
        <ecNumber evidence="2">2.7.1.148</ecNumber>
    </recommendedName>
    <alternativeName>
        <fullName evidence="7">4-(cytidine-5'-diphospho)-2-C-methyl-D-erythritol kinase</fullName>
    </alternativeName>
</protein>
<dbReference type="Gene3D" id="3.30.70.890">
    <property type="entry name" value="GHMP kinase, C-terminal domain"/>
    <property type="match status" value="1"/>
</dbReference>
<dbReference type="InterPro" id="IPR020568">
    <property type="entry name" value="Ribosomal_Su5_D2-typ_SF"/>
</dbReference>
<evidence type="ECO:0000256" key="4">
    <source>
        <dbReference type="ARBA" id="ARBA00022741"/>
    </source>
</evidence>
<dbReference type="PANTHER" id="PTHR43527">
    <property type="entry name" value="4-DIPHOSPHOCYTIDYL-2-C-METHYL-D-ERYTHRITOL KINASE, CHLOROPLASTIC"/>
    <property type="match status" value="1"/>
</dbReference>
<sequence>MSALRELAPAKINLGLTLGPVRDDGRHRLVTVMQPVALCDSLELLPAELGNSGDQTFCPGVEGENLVDRAVAGFRSASGWRGAPVRIEIIKKIPVAAGMAGGSADAGAALRLLSRVSGIADQEMLMSVARELGADVPGQLRPRRYLASGAGEELRALPEAAPFGILIVPSDHGLSTADVFAEADRLSLPRSVAELESRQAELVGALAAGAPFAPPELLVNDLEPAAVSLAPELAWTLDEVRGAGAHDALVCGSGPTVIGLFGDLDGARGAALALSGRTPAPFAVEPWYPTVMPDANTDGATSK</sequence>
<dbReference type="InterPro" id="IPR013750">
    <property type="entry name" value="GHMP_kinase_C_dom"/>
</dbReference>
<dbReference type="InterPro" id="IPR014721">
    <property type="entry name" value="Ribsml_uS5_D2-typ_fold_subgr"/>
</dbReference>
<evidence type="ECO:0000313" key="10">
    <source>
        <dbReference type="EMBL" id="CAB4347474.1"/>
    </source>
</evidence>
<evidence type="ECO:0000256" key="1">
    <source>
        <dbReference type="ARBA" id="ARBA00009684"/>
    </source>
</evidence>
<organism evidence="10">
    <name type="scientific">freshwater metagenome</name>
    <dbReference type="NCBI Taxonomy" id="449393"/>
    <lineage>
        <taxon>unclassified sequences</taxon>
        <taxon>metagenomes</taxon>
        <taxon>ecological metagenomes</taxon>
    </lineage>
</organism>
<dbReference type="Gene3D" id="3.30.230.10">
    <property type="match status" value="1"/>
</dbReference>
<keyword evidence="5" id="KW-0418">Kinase</keyword>
<feature type="domain" description="GHMP kinase N-terminal" evidence="8">
    <location>
        <begin position="65"/>
        <end position="136"/>
    </location>
</feature>
<keyword evidence="6" id="KW-0067">ATP-binding</keyword>
<dbReference type="SUPFAM" id="SSF54211">
    <property type="entry name" value="Ribosomal protein S5 domain 2-like"/>
    <property type="match status" value="1"/>
</dbReference>
<dbReference type="AlphaFoldDB" id="A0A6J5ZXW2"/>
<evidence type="ECO:0000259" key="8">
    <source>
        <dbReference type="Pfam" id="PF00288"/>
    </source>
</evidence>
<dbReference type="Pfam" id="PF00288">
    <property type="entry name" value="GHMP_kinases_N"/>
    <property type="match status" value="1"/>
</dbReference>